<organism evidence="1">
    <name type="scientific">marine metagenome</name>
    <dbReference type="NCBI Taxonomy" id="408172"/>
    <lineage>
        <taxon>unclassified sequences</taxon>
        <taxon>metagenomes</taxon>
        <taxon>ecological metagenomes</taxon>
    </lineage>
</organism>
<reference evidence="1" key="1">
    <citation type="submission" date="2018-05" db="EMBL/GenBank/DDBJ databases">
        <authorList>
            <person name="Lanie J.A."/>
            <person name="Ng W.-L."/>
            <person name="Kazmierczak K.M."/>
            <person name="Andrzejewski T.M."/>
            <person name="Davidsen T.M."/>
            <person name="Wayne K.J."/>
            <person name="Tettelin H."/>
            <person name="Glass J.I."/>
            <person name="Rusch D."/>
            <person name="Podicherti R."/>
            <person name="Tsui H.-C.T."/>
            <person name="Winkler M.E."/>
        </authorList>
    </citation>
    <scope>NUCLEOTIDE SEQUENCE</scope>
</reference>
<evidence type="ECO:0000313" key="1">
    <source>
        <dbReference type="EMBL" id="SVA06466.1"/>
    </source>
</evidence>
<accession>A0A381SR54</accession>
<protein>
    <recommendedName>
        <fullName evidence="2">Neck protein</fullName>
    </recommendedName>
</protein>
<proteinExistence type="predicted"/>
<gene>
    <name evidence="1" type="ORF">METZ01_LOCUS59320</name>
</gene>
<evidence type="ECO:0008006" key="2">
    <source>
        <dbReference type="Google" id="ProtNLM"/>
    </source>
</evidence>
<sequence length="273" mass="31875">MAEPASRETVKQYALRALGKPVIEINVDDDQLEDRLDEALQYFAQYHYDGVKRTYLKYKYTAADKARILADSTETESKTYGDSSVVNTEWKEGNQYIVCPESVISVINIFPFSNKGNLNLFDVRYQLRLNDLYDFSSTSVINYDVVLRHLDFLDHILVGEKPYRFNQLDNRLYVDMDWKNDLQVDEFLVIECWRKLDPNTYTDVFNDIWLKRYVTALFKKQWGANLSKFDGVAMLGGVTLNGKQIYSEALEDLDKLEIKLRSEFEEPQPFMIG</sequence>
<name>A0A381SR54_9ZZZZ</name>
<dbReference type="EMBL" id="UINC01003455">
    <property type="protein sequence ID" value="SVA06466.1"/>
    <property type="molecule type" value="Genomic_DNA"/>
</dbReference>
<dbReference type="AlphaFoldDB" id="A0A381SR54"/>